<evidence type="ECO:0000313" key="2">
    <source>
        <dbReference type="Proteomes" id="UP000176992"/>
    </source>
</evidence>
<evidence type="ECO:0000313" key="1">
    <source>
        <dbReference type="EMBL" id="OGF99819.1"/>
    </source>
</evidence>
<dbReference type="EMBL" id="MFIV01000009">
    <property type="protein sequence ID" value="OGF99819.1"/>
    <property type="molecule type" value="Genomic_DNA"/>
</dbReference>
<gene>
    <name evidence="1" type="ORF">A2Z86_11995</name>
</gene>
<accession>A0A1F5YI23</accession>
<name>A0A1F5YI23_9BACT</name>
<reference evidence="1 2" key="1">
    <citation type="journal article" date="2016" name="Nat. Commun.">
        <title>Thousands of microbial genomes shed light on interconnected biogeochemical processes in an aquifer system.</title>
        <authorList>
            <person name="Anantharaman K."/>
            <person name="Brown C.T."/>
            <person name="Hug L.A."/>
            <person name="Sharon I."/>
            <person name="Castelle C.J."/>
            <person name="Probst A.J."/>
            <person name="Thomas B.C."/>
            <person name="Singh A."/>
            <person name="Wilkins M.J."/>
            <person name="Karaoz U."/>
            <person name="Brodie E.L."/>
            <person name="Williams K.H."/>
            <person name="Hubbard S.S."/>
            <person name="Banfield J.F."/>
        </authorList>
    </citation>
    <scope>NUCLEOTIDE SEQUENCE [LARGE SCALE GENOMIC DNA]</scope>
</reference>
<protein>
    <submittedName>
        <fullName evidence="1">Uncharacterized protein</fullName>
    </submittedName>
</protein>
<sequence length="653" mass="75212">MEIKQYNRITLYGPHPLERDERGHLKNYMADFFPAFRSIIVGSGLHVALALDFIEESGRQRGHPLDEREQQEVYDDLVALILRGEHVVIRSIPDKMEKCFRTAELLEDLVPAELLRFTGVRDPQVRRAFKLRGESWKMAPRYFTVEEIIRQINLSVVSVGTRNRFYYKVESGGRLITPDQFAAIIESLDDLQEFRSRVCEVVDLYARRNQNYVRELDFFGVAAETFDFSLFEKLAAYLQSCKDWTETRKKKARKLFEQALENFRRAVPPDLQRDAPNNPAWRTHFYSELNEIPPTEESILGISDEFNMNIRWLPGCRITGGKVVWDPHIEDAVASLLKDFFRFYGPLEYINLGRLMRSQSTKRAAGSYREVFIAVLKQRNNATEQIRILRKVWRNILYYLNRGYPLERARELAAGYLEYTFDRREILSLLGVNTPPVNYLTREEELPGIGVIPVAFFNRPYISGLATDKVSDYYYEHEGFVRAQAALLGYEAGLNLIIGRCDPDSGLVFFGDGDELLQFDKDKMIPSSLVLADYTGAFADVVSPLEKFLPEYSDYLAGMLSRIKVQGHGVAERLEVGKIFIAAMEQRIVETRRLLTEVGEVSRKIGEMAALRDPQVNPVGIKWERVVARLKDSNVPELIGQFGEALRKKLGYY</sequence>
<organism evidence="1 2">
    <name type="scientific">Candidatus Glassbacteria bacterium GWA2_58_10</name>
    <dbReference type="NCBI Taxonomy" id="1817865"/>
    <lineage>
        <taxon>Bacteria</taxon>
        <taxon>Candidatus Glassiibacteriota</taxon>
    </lineage>
</organism>
<dbReference type="AlphaFoldDB" id="A0A1F5YI23"/>
<proteinExistence type="predicted"/>
<comment type="caution">
    <text evidence="1">The sequence shown here is derived from an EMBL/GenBank/DDBJ whole genome shotgun (WGS) entry which is preliminary data.</text>
</comment>
<dbReference type="Proteomes" id="UP000176992">
    <property type="component" value="Unassembled WGS sequence"/>
</dbReference>